<protein>
    <recommendedName>
        <fullName evidence="3">Replicative DNA helicase</fullName>
    </recommendedName>
</protein>
<gene>
    <name evidence="1" type="ORF">P9847_09050</name>
</gene>
<evidence type="ECO:0008006" key="3">
    <source>
        <dbReference type="Google" id="ProtNLM"/>
    </source>
</evidence>
<organism evidence="1 2">
    <name type="scientific">Paenibacillus chibensis</name>
    <dbReference type="NCBI Taxonomy" id="59846"/>
    <lineage>
        <taxon>Bacteria</taxon>
        <taxon>Bacillati</taxon>
        <taxon>Bacillota</taxon>
        <taxon>Bacilli</taxon>
        <taxon>Bacillales</taxon>
        <taxon>Paenibacillaceae</taxon>
        <taxon>Paenibacillus</taxon>
    </lineage>
</organism>
<evidence type="ECO:0000313" key="1">
    <source>
        <dbReference type="EMBL" id="MED5017456.1"/>
    </source>
</evidence>
<comment type="caution">
    <text evidence="1">The sequence shown here is derived from an EMBL/GenBank/DDBJ whole genome shotgun (WGS) entry which is preliminary data.</text>
</comment>
<name>A0ABU6PTJ4_9BACL</name>
<sequence>MTPIYDEIFDRYHERKRMLNPCFLFGTGVSVPSEHSKTYKDILLLTLLEIFYRELRDNPHRTDKNLKEIVAEIMERLNMEADAGFQERLASALISSGTGQNREPFLSTYYNETTQTFEEERFLYLTEDTEAMHRLKSEPPIWRVSESGQKIIFMSLEMVDEYSIEFQQLYTLSFIRKGNFQKALSNLDHVKAAVRTRANGERDYAKRIRRDPRWILSKDKEHLERRKELKVQFQDQKKLFADMDIMLHEKLSGTTDLKTIRDIELLKEKVDECVGEHTMLTELVVQNYGQEIALQKQIDRLLNYNRSFVKDIWEKHIYSGGFVFDEGFDALLEPLFSPKPNFIYPLNWVWEEHKIMELEEEEHEEAVEEVFELPNAKRPPIHWSQMVNLWKPVFEAALQHPNKTYRLRDAHLGEWSIDALEMWMKYRDGEFSFSSPLSLEKKYDDQRALLLQHIVKAYPAMIEITQYGVRVESDGGPPIQNDLVTITPFMLTLVNKENGGP</sequence>
<keyword evidence="2" id="KW-1185">Reference proteome</keyword>
<dbReference type="Proteomes" id="UP001343257">
    <property type="component" value="Unassembled WGS sequence"/>
</dbReference>
<accession>A0ABU6PTJ4</accession>
<proteinExistence type="predicted"/>
<dbReference type="RefSeq" id="WP_328277174.1">
    <property type="nucleotide sequence ID" value="NZ_JARTLD010000024.1"/>
</dbReference>
<dbReference type="EMBL" id="JARTLD010000024">
    <property type="protein sequence ID" value="MED5017456.1"/>
    <property type="molecule type" value="Genomic_DNA"/>
</dbReference>
<evidence type="ECO:0000313" key="2">
    <source>
        <dbReference type="Proteomes" id="UP001343257"/>
    </source>
</evidence>
<reference evidence="1 2" key="1">
    <citation type="submission" date="2023-03" db="EMBL/GenBank/DDBJ databases">
        <title>Bacillus Genome Sequencing.</title>
        <authorList>
            <person name="Dunlap C."/>
        </authorList>
    </citation>
    <scope>NUCLEOTIDE SEQUENCE [LARGE SCALE GENOMIC DNA]</scope>
    <source>
        <strain evidence="1 2">NRS-52</strain>
    </source>
</reference>